<keyword evidence="3" id="KW-0456">Lyase</keyword>
<dbReference type="Gene3D" id="3.90.1140.10">
    <property type="entry name" value="Cyclic phosphodiesterase"/>
    <property type="match status" value="1"/>
</dbReference>
<dbReference type="GO" id="GO:0000175">
    <property type="term" value="F:3'-5'-RNA exonuclease activity"/>
    <property type="evidence" value="ECO:0007669"/>
    <property type="project" value="TreeGrafter"/>
</dbReference>
<dbReference type="AlphaFoldDB" id="A0AAD7THL1"/>
<dbReference type="GO" id="GO:0016829">
    <property type="term" value="F:lyase activity"/>
    <property type="evidence" value="ECO:0007669"/>
    <property type="project" value="UniProtKB-KW"/>
</dbReference>
<feature type="region of interest" description="Disordered" evidence="7">
    <location>
        <begin position="1"/>
        <end position="40"/>
    </location>
</feature>
<dbReference type="PANTHER" id="PTHR13522">
    <property type="entry name" value="U6 SNRNA PHOSPHODIESTERASE 1"/>
    <property type="match status" value="1"/>
</dbReference>
<protein>
    <recommendedName>
        <fullName evidence="5">U6 snRNA phosphodiesterase 1</fullName>
    </recommendedName>
    <alternativeName>
        <fullName evidence="6">3'-5' RNA exonuclease USB1</fullName>
    </alternativeName>
</protein>
<dbReference type="GO" id="GO:0034477">
    <property type="term" value="P:U6 snRNA 3'-end processing"/>
    <property type="evidence" value="ECO:0007669"/>
    <property type="project" value="InterPro"/>
</dbReference>
<dbReference type="GO" id="GO:0005634">
    <property type="term" value="C:nucleus"/>
    <property type="evidence" value="ECO:0007669"/>
    <property type="project" value="TreeGrafter"/>
</dbReference>
<keyword evidence="4" id="KW-0539">Nucleus</keyword>
<keyword evidence="9" id="KW-1185">Reference proteome</keyword>
<evidence type="ECO:0000256" key="4">
    <source>
        <dbReference type="ARBA" id="ARBA00023242"/>
    </source>
</evidence>
<name>A0AAD7THL1_9APHY</name>
<sequence length="336" mass="37344">MSAKRGAALVDYGSSDDEDKVGPGHTDVAAPASTADTTLPPKKKLKQLPALPDYLAPHVPVDNPALHQGRRRTTPHVEGQFAAYVYIPILVQKRSKLYKLLLRMYEAAKRKVPILHPIGLLDLSGSPKNTDVKERPYTDAPVSEDDDSIELHISLTRPTFLRAHQRNDFKRAVQKAAKSKRRFPASFATLSELTNDERTRTFLTLEVGAGHDEMKALSDDLTPILKSIRQKEFYQDPRFHASIAWALLDGSRTSAPKLDSHSLERDKIEEDGDLASKDASSGSDPFPTIPCFPASFVQDLRDEFAGQLVNSSVGVFDAEEVHVRIGKEVSKWRLQD</sequence>
<gene>
    <name evidence="8" type="ORF">ONZ51_g11444</name>
</gene>
<evidence type="ECO:0000313" key="9">
    <source>
        <dbReference type="Proteomes" id="UP001215151"/>
    </source>
</evidence>
<proteinExistence type="predicted"/>
<dbReference type="Pfam" id="PF09749">
    <property type="entry name" value="HVSL"/>
    <property type="match status" value="1"/>
</dbReference>
<dbReference type="PANTHER" id="PTHR13522:SF3">
    <property type="entry name" value="U6 SNRNA PHOSPHODIESTERASE 1"/>
    <property type="match status" value="1"/>
</dbReference>
<dbReference type="InterPro" id="IPR027521">
    <property type="entry name" value="Usb1"/>
</dbReference>
<dbReference type="Proteomes" id="UP001215151">
    <property type="component" value="Unassembled WGS sequence"/>
</dbReference>
<keyword evidence="1" id="KW-0540">Nuclease</keyword>
<evidence type="ECO:0000256" key="3">
    <source>
        <dbReference type="ARBA" id="ARBA00023239"/>
    </source>
</evidence>
<evidence type="ECO:0000256" key="6">
    <source>
        <dbReference type="ARBA" id="ARBA00030030"/>
    </source>
</evidence>
<evidence type="ECO:0000256" key="1">
    <source>
        <dbReference type="ARBA" id="ARBA00022722"/>
    </source>
</evidence>
<evidence type="ECO:0000256" key="2">
    <source>
        <dbReference type="ARBA" id="ARBA00022801"/>
    </source>
</evidence>
<evidence type="ECO:0000313" key="8">
    <source>
        <dbReference type="EMBL" id="KAJ8457578.1"/>
    </source>
</evidence>
<comment type="caution">
    <text evidence="8">The sequence shown here is derived from an EMBL/GenBank/DDBJ whole genome shotgun (WGS) entry which is preliminary data.</text>
</comment>
<dbReference type="EMBL" id="JAPEVG010000546">
    <property type="protein sequence ID" value="KAJ8457578.1"/>
    <property type="molecule type" value="Genomic_DNA"/>
</dbReference>
<accession>A0AAD7THL1</accession>
<evidence type="ECO:0000256" key="5">
    <source>
        <dbReference type="ARBA" id="ARBA00029543"/>
    </source>
</evidence>
<evidence type="ECO:0000256" key="7">
    <source>
        <dbReference type="SAM" id="MobiDB-lite"/>
    </source>
</evidence>
<reference evidence="8" key="1">
    <citation type="submission" date="2022-11" db="EMBL/GenBank/DDBJ databases">
        <title>Genome Sequence of Cubamyces cubensis.</title>
        <authorList>
            <person name="Buettner E."/>
        </authorList>
    </citation>
    <scope>NUCLEOTIDE SEQUENCE</scope>
    <source>
        <strain evidence="8">MPL-01</strain>
    </source>
</reference>
<organism evidence="8 9">
    <name type="scientific">Trametes cubensis</name>
    <dbReference type="NCBI Taxonomy" id="1111947"/>
    <lineage>
        <taxon>Eukaryota</taxon>
        <taxon>Fungi</taxon>
        <taxon>Dikarya</taxon>
        <taxon>Basidiomycota</taxon>
        <taxon>Agaricomycotina</taxon>
        <taxon>Agaricomycetes</taxon>
        <taxon>Polyporales</taxon>
        <taxon>Polyporaceae</taxon>
        <taxon>Trametes</taxon>
    </lineage>
</organism>
<keyword evidence="2" id="KW-0378">Hydrolase</keyword>